<reference evidence="2 3" key="1">
    <citation type="submission" date="2019-02" db="EMBL/GenBank/DDBJ databases">
        <title>Ureibacillus thermophilus.</title>
        <authorList>
            <person name="Sunny J.S."/>
            <person name="Natarajan A."/>
            <person name="Saleena L.M."/>
        </authorList>
    </citation>
    <scope>NUCLEOTIDE SEQUENCE [LARGE SCALE GENOMIC DNA]</scope>
    <source>
        <strain evidence="2 3">LM102</strain>
    </source>
</reference>
<dbReference type="RefSeq" id="WP_208649843.1">
    <property type="nucleotide sequence ID" value="NZ_CP036528.1"/>
</dbReference>
<feature type="chain" id="PRO_5020359565" description="DUF2680 domain-containing protein" evidence="1">
    <location>
        <begin position="26"/>
        <end position="201"/>
    </location>
</feature>
<proteinExistence type="predicted"/>
<dbReference type="Proteomes" id="UP000291151">
    <property type="component" value="Chromosome"/>
</dbReference>
<name>A0A4P6UUC5_9BACL</name>
<dbReference type="AlphaFoldDB" id="A0A4P6UUC5"/>
<protein>
    <recommendedName>
        <fullName evidence="4">DUF2680 domain-containing protein</fullName>
    </recommendedName>
</protein>
<organism evidence="2 3">
    <name type="scientific">Ureibacillus thermophilus</name>
    <dbReference type="NCBI Taxonomy" id="367743"/>
    <lineage>
        <taxon>Bacteria</taxon>
        <taxon>Bacillati</taxon>
        <taxon>Bacillota</taxon>
        <taxon>Bacilli</taxon>
        <taxon>Bacillales</taxon>
        <taxon>Caryophanaceae</taxon>
        <taxon>Ureibacillus</taxon>
    </lineage>
</organism>
<dbReference type="KEGG" id="uth:DKZ56_09910"/>
<sequence>MKKWFPLFSFLLTLCILLAPSDTSAHSHTTFIKQYEQLNDEQKQQVDRILNHLHEEFEKLGVKADHPNVHEIYSKLDENTKEQVRTIIKELDEGKISSKEADQKLAELGVIPIDEKCKIFENLDEETKQKAKEIIKEMKSGAIARNKAEDQLKELGVELPKKPELDEQTREKVNQLLEEVEKEFEKLGLEFPKHHYQHFIK</sequence>
<evidence type="ECO:0000256" key="1">
    <source>
        <dbReference type="SAM" id="SignalP"/>
    </source>
</evidence>
<gene>
    <name evidence="2" type="ORF">DKZ56_09910</name>
</gene>
<evidence type="ECO:0000313" key="2">
    <source>
        <dbReference type="EMBL" id="QBK26155.1"/>
    </source>
</evidence>
<keyword evidence="3" id="KW-1185">Reference proteome</keyword>
<keyword evidence="1" id="KW-0732">Signal</keyword>
<evidence type="ECO:0008006" key="4">
    <source>
        <dbReference type="Google" id="ProtNLM"/>
    </source>
</evidence>
<feature type="signal peptide" evidence="1">
    <location>
        <begin position="1"/>
        <end position="25"/>
    </location>
</feature>
<evidence type="ECO:0000313" key="3">
    <source>
        <dbReference type="Proteomes" id="UP000291151"/>
    </source>
</evidence>
<accession>A0A4P6UUC5</accession>
<dbReference type="EMBL" id="CP036528">
    <property type="protein sequence ID" value="QBK26155.1"/>
    <property type="molecule type" value="Genomic_DNA"/>
</dbReference>